<dbReference type="Proteomes" id="UP001464555">
    <property type="component" value="Unassembled WGS sequence"/>
</dbReference>
<gene>
    <name evidence="1" type="ORF">AAEO56_14575</name>
</gene>
<dbReference type="PANTHER" id="PTHR35810:SF1">
    <property type="entry name" value="CYTOPLASMIC PROTEIN"/>
    <property type="match status" value="1"/>
</dbReference>
<organism evidence="1 2">
    <name type="scientific">Flavobacterium arundinis</name>
    <dbReference type="NCBI Taxonomy" id="3139143"/>
    <lineage>
        <taxon>Bacteria</taxon>
        <taxon>Pseudomonadati</taxon>
        <taxon>Bacteroidota</taxon>
        <taxon>Flavobacteriia</taxon>
        <taxon>Flavobacteriales</taxon>
        <taxon>Flavobacteriaceae</taxon>
        <taxon>Flavobacterium</taxon>
    </lineage>
</organism>
<dbReference type="RefSeq" id="WP_341697794.1">
    <property type="nucleotide sequence ID" value="NZ_JBBYHR010000008.1"/>
</dbReference>
<name>A0ABU9HZA8_9FLAO</name>
<evidence type="ECO:0000313" key="1">
    <source>
        <dbReference type="EMBL" id="MEL1245496.1"/>
    </source>
</evidence>
<evidence type="ECO:0000313" key="2">
    <source>
        <dbReference type="Proteomes" id="UP001464555"/>
    </source>
</evidence>
<sequence>MEDSNIIIYQTEDGTTKIETRLEDETVWLTQAQLAELFQKSKATVSEHIKNIFEENELEINSVVRKFRTTAADGKEYSTNYYNLDVIISVGYRVKSLQGTKFRQWATSRLREYIVKGFTMNDELLKQAGRGNYFEELLQRIRDIRSSEKIFWRKILDIYATSIDYDAKSDISVHFFQTVQNKMHWAAHGHTAAEIIYQRIDSEKINLGLTNIKGSRPTKQEIEIAKNYLDENELNVLNRMVTAYLEVAELQALNRKPMYMKDWAERLDDFVRMTGNDILQNAGTVSHKQALEKAFSEYEKYKEKIKGNLSVAEKDFIKQIEMTEKKLNVNKSKK</sequence>
<comment type="caution">
    <text evidence="1">The sequence shown here is derived from an EMBL/GenBank/DDBJ whole genome shotgun (WGS) entry which is preliminary data.</text>
</comment>
<dbReference type="EMBL" id="JBBYHR010000008">
    <property type="protein sequence ID" value="MEL1245496.1"/>
    <property type="molecule type" value="Genomic_DNA"/>
</dbReference>
<protein>
    <submittedName>
        <fullName evidence="1">Virulence RhuM family protein</fullName>
    </submittedName>
</protein>
<dbReference type="PANTHER" id="PTHR35810">
    <property type="entry name" value="CYTOPLASMIC PROTEIN-RELATED"/>
    <property type="match status" value="1"/>
</dbReference>
<dbReference type="PIRSF" id="PIRSF015268">
    <property type="entry name" value="Virulence_RhuM"/>
    <property type="match status" value="1"/>
</dbReference>
<dbReference type="Pfam" id="PF13310">
    <property type="entry name" value="Virulence_RhuM"/>
    <property type="match status" value="1"/>
</dbReference>
<reference evidence="1 2" key="1">
    <citation type="submission" date="2024-04" db="EMBL/GenBank/DDBJ databases">
        <title>Flavobacterium sp. DGU11 16S ribosomal RNA gene Genome sequencing and assembly.</title>
        <authorList>
            <person name="Park S."/>
        </authorList>
    </citation>
    <scope>NUCLEOTIDE SEQUENCE [LARGE SCALE GENOMIC DNA]</scope>
    <source>
        <strain evidence="1 2">DGU11</strain>
    </source>
</reference>
<accession>A0ABU9HZA8</accession>
<dbReference type="InterPro" id="IPR011204">
    <property type="entry name" value="Virulence_RhuM-like"/>
</dbReference>
<proteinExistence type="predicted"/>
<keyword evidence="2" id="KW-1185">Reference proteome</keyword>